<reference evidence="2" key="1">
    <citation type="journal article" date="2011" name="PLoS Genet.">
        <title>Genomic analysis of the necrotrophic fungal pathogens Sclerotinia sclerotiorum and Botrytis cinerea.</title>
        <authorList>
            <person name="Amselem J."/>
            <person name="Cuomo C.A."/>
            <person name="van Kan J.A."/>
            <person name="Viaud M."/>
            <person name="Benito E.P."/>
            <person name="Couloux A."/>
            <person name="Coutinho P.M."/>
            <person name="de Vries R.P."/>
            <person name="Dyer P.S."/>
            <person name="Fillinger S."/>
            <person name="Fournier E."/>
            <person name="Gout L."/>
            <person name="Hahn M."/>
            <person name="Kohn L."/>
            <person name="Lapalu N."/>
            <person name="Plummer K.M."/>
            <person name="Pradier J.M."/>
            <person name="Quevillon E."/>
            <person name="Sharon A."/>
            <person name="Simon A."/>
            <person name="ten Have A."/>
            <person name="Tudzynski B."/>
            <person name="Tudzynski P."/>
            <person name="Wincker P."/>
            <person name="Andrew M."/>
            <person name="Anthouard V."/>
            <person name="Beever R.E."/>
            <person name="Beffa R."/>
            <person name="Benoit I."/>
            <person name="Bouzid O."/>
            <person name="Brault B."/>
            <person name="Chen Z."/>
            <person name="Choquer M."/>
            <person name="Collemare J."/>
            <person name="Cotton P."/>
            <person name="Danchin E.G."/>
            <person name="Da Silva C."/>
            <person name="Gautier A."/>
            <person name="Giraud C."/>
            <person name="Giraud T."/>
            <person name="Gonzalez C."/>
            <person name="Grossetete S."/>
            <person name="Guldener U."/>
            <person name="Henrissat B."/>
            <person name="Howlett B.J."/>
            <person name="Kodira C."/>
            <person name="Kretschmer M."/>
            <person name="Lappartient A."/>
            <person name="Leroch M."/>
            <person name="Levis C."/>
            <person name="Mauceli E."/>
            <person name="Neuveglise C."/>
            <person name="Oeser B."/>
            <person name="Pearson M."/>
            <person name="Poulain J."/>
            <person name="Poussereau N."/>
            <person name="Quesneville H."/>
            <person name="Rascle C."/>
            <person name="Schumacher J."/>
            <person name="Segurens B."/>
            <person name="Sexton A."/>
            <person name="Silva E."/>
            <person name="Sirven C."/>
            <person name="Soanes D.M."/>
            <person name="Talbot N.J."/>
            <person name="Templeton M."/>
            <person name="Yandava C."/>
            <person name="Yarden O."/>
            <person name="Zeng Q."/>
            <person name="Rollins J.A."/>
            <person name="Lebrun M.H."/>
            <person name="Dickman M."/>
        </authorList>
    </citation>
    <scope>NUCLEOTIDE SEQUENCE [LARGE SCALE GENOMIC DNA]</scope>
    <source>
        <strain evidence="2">T4</strain>
    </source>
</reference>
<dbReference type="HOGENOM" id="CLU_1906445_0_0_1"/>
<sequence length="133" mass="15645">MVREGILLDEIEAECGTRFIIADLSTYYLNNKTPDYEDPILHEWAIYWNKEYDNSRCRANEKREVVARLVHFFGNLIDTDHAAELCYKSQIERPKNAAKSYPRVPRQTRGEFQLTQKFQMASWIKNLLIGDIS</sequence>
<evidence type="ECO:0000313" key="1">
    <source>
        <dbReference type="EMBL" id="CCD56820.1"/>
    </source>
</evidence>
<organism evidence="1 2">
    <name type="scientific">Botryotinia fuckeliana (strain T4)</name>
    <name type="common">Noble rot fungus</name>
    <name type="synonym">Botrytis cinerea</name>
    <dbReference type="NCBI Taxonomy" id="999810"/>
    <lineage>
        <taxon>Eukaryota</taxon>
        <taxon>Fungi</taxon>
        <taxon>Dikarya</taxon>
        <taxon>Ascomycota</taxon>
        <taxon>Pezizomycotina</taxon>
        <taxon>Leotiomycetes</taxon>
        <taxon>Helotiales</taxon>
        <taxon>Sclerotiniaceae</taxon>
        <taxon>Botrytis</taxon>
    </lineage>
</organism>
<accession>G2YYX2</accession>
<name>G2YYX2_BOTF4</name>
<protein>
    <submittedName>
        <fullName evidence="1">Uncharacterized protein</fullName>
    </submittedName>
</protein>
<gene>
    <name evidence="1" type="ORF">BofuT4_P140820.1</name>
</gene>
<dbReference type="Proteomes" id="UP000008177">
    <property type="component" value="Unplaced contigs"/>
</dbReference>
<proteinExistence type="predicted"/>
<dbReference type="EMBL" id="FQ790362">
    <property type="protein sequence ID" value="CCD56820.1"/>
    <property type="molecule type" value="Genomic_DNA"/>
</dbReference>
<evidence type="ECO:0000313" key="2">
    <source>
        <dbReference type="Proteomes" id="UP000008177"/>
    </source>
</evidence>
<dbReference type="InParanoid" id="G2YYX2"/>
<dbReference type="AlphaFoldDB" id="G2YYX2"/>